<dbReference type="EMBL" id="ALPT02000029">
    <property type="protein sequence ID" value="KGA97428.1"/>
    <property type="molecule type" value="Genomic_DNA"/>
</dbReference>
<feature type="domain" description="RNA polymerase sigma factor 54 core-binding" evidence="10">
    <location>
        <begin position="86"/>
        <end position="275"/>
    </location>
</feature>
<evidence type="ECO:0000256" key="4">
    <source>
        <dbReference type="ARBA" id="ARBA00022695"/>
    </source>
</evidence>
<organism evidence="11 13">
    <name type="scientific">Alkalihalobacillus alcalophilus ATCC 27647 = CGMCC 1.3604</name>
    <dbReference type="NCBI Taxonomy" id="1218173"/>
    <lineage>
        <taxon>Bacteria</taxon>
        <taxon>Bacillati</taxon>
        <taxon>Bacillota</taxon>
        <taxon>Bacilli</taxon>
        <taxon>Bacillales</taxon>
        <taxon>Bacillaceae</taxon>
        <taxon>Alkalihalobacillus</taxon>
    </lineage>
</organism>
<dbReference type="STRING" id="1218173.BALCAV_0210120"/>
<dbReference type="Pfam" id="PF04552">
    <property type="entry name" value="Sigma54_DBD"/>
    <property type="match status" value="1"/>
</dbReference>
<dbReference type="GO" id="GO:0016779">
    <property type="term" value="F:nucleotidyltransferase activity"/>
    <property type="evidence" value="ECO:0007669"/>
    <property type="project" value="UniProtKB-KW"/>
</dbReference>
<evidence type="ECO:0000256" key="2">
    <source>
        <dbReference type="ARBA" id="ARBA00022478"/>
    </source>
</evidence>
<dbReference type="Proteomes" id="UP000002754">
    <property type="component" value="Unassembled WGS sequence"/>
</dbReference>
<keyword evidence="4" id="KW-0548">Nucleotidyltransferase</keyword>
<dbReference type="Proteomes" id="UP000297014">
    <property type="component" value="Unassembled WGS sequence"/>
</dbReference>
<keyword evidence="8" id="KW-0804">Transcription</keyword>
<dbReference type="eggNOG" id="COG1508">
    <property type="taxonomic scope" value="Bacteria"/>
</dbReference>
<evidence type="ECO:0000313" key="11">
    <source>
        <dbReference type="EMBL" id="KGA97428.1"/>
    </source>
</evidence>
<keyword evidence="2" id="KW-0240">DNA-directed RNA polymerase</keyword>
<dbReference type="PRINTS" id="PR00045">
    <property type="entry name" value="SIGMA54FCT"/>
</dbReference>
<sequence length="449" mass="52534">MLDFSLVQKQRTDLYMTTELRHAISLLQLSTHELIAHIEEQALENPLLEVEMQTEKEATKNDEFQPDYEVRRARQSSGMESETNWLEQISEESTGLHPYLMEQARFLPLTSIQFERLCYFINHLTDDGYLSYPLDELCSELKISFEEAEEILSTLQQFEPYGVGARTLKECLLIQLQQLESRHLLVEQIVADHLDNLANKRWKEIAKSCSIDLLEVQQAYDFIQQLQPRPGLNFQSSLTRYVTPDVSVYLDKETNEVKVYVHMERIPRITVNQQYVKMMHNPNEDVTKYVRLKHEEVKWLLTSIEKRQSTLKRVTEVIVRHQADFIFKNASLRPLILKDVADELEIHESTVSRVTSNKYLQSPKGLLELKAFFSSAVSSNREDSANTSESIKQLLKQLIAKENKEKPLSDQKLVDYLQKEHQIEISRRAIAKYRDELRIPSSSKRRRYA</sequence>
<dbReference type="Pfam" id="PF00309">
    <property type="entry name" value="Sigma54_AID"/>
    <property type="match status" value="1"/>
</dbReference>
<dbReference type="GO" id="GO:0016987">
    <property type="term" value="F:sigma factor activity"/>
    <property type="evidence" value="ECO:0007669"/>
    <property type="project" value="UniProtKB-KW"/>
</dbReference>
<dbReference type="Gene3D" id="1.10.10.1330">
    <property type="entry name" value="RNA polymerase sigma-54 factor, core-binding domain"/>
    <property type="match status" value="1"/>
</dbReference>
<evidence type="ECO:0000256" key="6">
    <source>
        <dbReference type="ARBA" id="ARBA00023082"/>
    </source>
</evidence>
<keyword evidence="3" id="KW-0808">Transferase</keyword>
<dbReference type="EMBL" id="JALP01000207">
    <property type="protein sequence ID" value="THG89636.1"/>
    <property type="molecule type" value="Genomic_DNA"/>
</dbReference>
<dbReference type="PROSITE" id="PS00717">
    <property type="entry name" value="SIGMA54_1"/>
    <property type="match status" value="1"/>
</dbReference>
<evidence type="ECO:0000256" key="3">
    <source>
        <dbReference type="ARBA" id="ARBA00022679"/>
    </source>
</evidence>
<accession>A0A094WN77</accession>
<dbReference type="PROSITE" id="PS50044">
    <property type="entry name" value="SIGMA54_3"/>
    <property type="match status" value="1"/>
</dbReference>
<dbReference type="NCBIfam" id="TIGR02395">
    <property type="entry name" value="rpoN_sigma"/>
    <property type="match status" value="1"/>
</dbReference>
<evidence type="ECO:0008006" key="15">
    <source>
        <dbReference type="Google" id="ProtNLM"/>
    </source>
</evidence>
<feature type="domain" description="RNA polymerase sigma factor 54 DNA-binding" evidence="9">
    <location>
        <begin position="288"/>
        <end position="447"/>
    </location>
</feature>
<evidence type="ECO:0000259" key="10">
    <source>
        <dbReference type="Pfam" id="PF04963"/>
    </source>
</evidence>
<dbReference type="InterPro" id="IPR007046">
    <property type="entry name" value="RNA_pol_sigma_54_core-bd"/>
</dbReference>
<dbReference type="GO" id="GO:0000428">
    <property type="term" value="C:DNA-directed RNA polymerase complex"/>
    <property type="evidence" value="ECO:0007669"/>
    <property type="project" value="UniProtKB-KW"/>
</dbReference>
<gene>
    <name evidence="12" type="ORF">AJ85_16000</name>
    <name evidence="11" type="ORF">BALCAV_0210120</name>
</gene>
<evidence type="ECO:0000313" key="12">
    <source>
        <dbReference type="EMBL" id="THG89636.1"/>
    </source>
</evidence>
<comment type="caution">
    <text evidence="11">The sequence shown here is derived from an EMBL/GenBank/DDBJ whole genome shotgun (WGS) entry which is preliminary data.</text>
</comment>
<dbReference type="PANTHER" id="PTHR32248:SF4">
    <property type="entry name" value="RNA POLYMERASE SIGMA-54 FACTOR"/>
    <property type="match status" value="1"/>
</dbReference>
<evidence type="ECO:0000256" key="5">
    <source>
        <dbReference type="ARBA" id="ARBA00023015"/>
    </source>
</evidence>
<dbReference type="InterPro" id="IPR000394">
    <property type="entry name" value="RNA_pol_sigma_54"/>
</dbReference>
<dbReference type="Gene3D" id="1.10.10.60">
    <property type="entry name" value="Homeodomain-like"/>
    <property type="match status" value="1"/>
</dbReference>
<evidence type="ECO:0000256" key="8">
    <source>
        <dbReference type="ARBA" id="ARBA00023163"/>
    </source>
</evidence>
<dbReference type="PIRSF" id="PIRSF000774">
    <property type="entry name" value="RpoN"/>
    <property type="match status" value="1"/>
</dbReference>
<reference evidence="11 13" key="1">
    <citation type="journal article" date="2014" name="Genome Announc.">
        <title>Draft Genome Sequence of Bacillus alcalophilus AV1934, a Classic Alkaliphile Isolated from Human Feces in 1934.</title>
        <authorList>
            <person name="Attie O."/>
            <person name="Jayaprakash A."/>
            <person name="Shah H."/>
            <person name="Paulsen I.T."/>
            <person name="Morino M."/>
            <person name="Takahashi Y."/>
            <person name="Narumi I."/>
            <person name="Sachidanandam R."/>
            <person name="Satoh K."/>
            <person name="Ito M."/>
            <person name="Krulwich T.A."/>
        </authorList>
    </citation>
    <scope>NUCLEOTIDE SEQUENCE [LARGE SCALE GENOMIC DNA]</scope>
    <source>
        <strain evidence="11 13">AV1934</strain>
    </source>
</reference>
<reference evidence="12 14" key="2">
    <citation type="submission" date="2014-01" db="EMBL/GenBank/DDBJ databases">
        <title>Draft genome sequencing of Bacillus alcalophilus CGMCC 1.3604.</title>
        <authorList>
            <person name="Yang J."/>
            <person name="Diao L."/>
            <person name="Yang S."/>
        </authorList>
    </citation>
    <scope>NUCLEOTIDE SEQUENCE [LARGE SCALE GENOMIC DNA]</scope>
    <source>
        <strain evidence="12 14">CGMCC 1.3604</strain>
    </source>
</reference>
<evidence type="ECO:0000313" key="13">
    <source>
        <dbReference type="Proteomes" id="UP000002754"/>
    </source>
</evidence>
<dbReference type="GO" id="GO:0003677">
    <property type="term" value="F:DNA binding"/>
    <property type="evidence" value="ECO:0007669"/>
    <property type="project" value="UniProtKB-KW"/>
</dbReference>
<dbReference type="InterPro" id="IPR007634">
    <property type="entry name" value="RNA_pol_sigma_54_DNA-bd"/>
</dbReference>
<dbReference type="PANTHER" id="PTHR32248">
    <property type="entry name" value="RNA POLYMERASE SIGMA-54 FACTOR"/>
    <property type="match status" value="1"/>
</dbReference>
<dbReference type="RefSeq" id="WP_003322790.1">
    <property type="nucleotide sequence ID" value="NZ_ALPT02000029.1"/>
</dbReference>
<dbReference type="GO" id="GO:0006352">
    <property type="term" value="P:DNA-templated transcription initiation"/>
    <property type="evidence" value="ECO:0007669"/>
    <property type="project" value="InterPro"/>
</dbReference>
<comment type="similarity">
    <text evidence="1">Belongs to the sigma-54 factor family.</text>
</comment>
<evidence type="ECO:0000256" key="7">
    <source>
        <dbReference type="ARBA" id="ARBA00023125"/>
    </source>
</evidence>
<evidence type="ECO:0000313" key="14">
    <source>
        <dbReference type="Proteomes" id="UP000297014"/>
    </source>
</evidence>
<keyword evidence="13" id="KW-1185">Reference proteome</keyword>
<protein>
    <recommendedName>
        <fullName evidence="15">RNA polymerase sigma-54 factor</fullName>
    </recommendedName>
</protein>
<dbReference type="GO" id="GO:0001216">
    <property type="term" value="F:DNA-binding transcription activator activity"/>
    <property type="evidence" value="ECO:0007669"/>
    <property type="project" value="InterPro"/>
</dbReference>
<keyword evidence="5" id="KW-0805">Transcription regulation</keyword>
<keyword evidence="6" id="KW-0731">Sigma factor</keyword>
<name>A0A094WN77_ALKAL</name>
<dbReference type="InterPro" id="IPR038709">
    <property type="entry name" value="RpoN_core-bd_sf"/>
</dbReference>
<evidence type="ECO:0000259" key="9">
    <source>
        <dbReference type="Pfam" id="PF04552"/>
    </source>
</evidence>
<dbReference type="OrthoDB" id="9814402at2"/>
<keyword evidence="7" id="KW-0238">DNA-binding</keyword>
<proteinExistence type="inferred from homology"/>
<dbReference type="AlphaFoldDB" id="A0A094WN77"/>
<evidence type="ECO:0000256" key="1">
    <source>
        <dbReference type="ARBA" id="ARBA00008798"/>
    </source>
</evidence>
<dbReference type="Pfam" id="PF04963">
    <property type="entry name" value="Sigma54_CBD"/>
    <property type="match status" value="1"/>
</dbReference>